<evidence type="ECO:0000313" key="9">
    <source>
        <dbReference type="Proteomes" id="UP000193409"/>
    </source>
</evidence>
<dbReference type="Proteomes" id="UP000193409">
    <property type="component" value="Unassembled WGS sequence"/>
</dbReference>
<feature type="transmembrane region" description="Helical" evidence="6">
    <location>
        <begin position="12"/>
        <end position="30"/>
    </location>
</feature>
<dbReference type="PANTHER" id="PTHR22911:SF6">
    <property type="entry name" value="SOLUTE CARRIER FAMILY 35 MEMBER G1"/>
    <property type="match status" value="1"/>
</dbReference>
<dbReference type="EMBL" id="FWFQ01000003">
    <property type="protein sequence ID" value="SLN18586.1"/>
    <property type="molecule type" value="Genomic_DNA"/>
</dbReference>
<comment type="subcellular location">
    <subcellularLocation>
        <location evidence="1">Membrane</location>
        <topology evidence="1">Multi-pass membrane protein</topology>
    </subcellularLocation>
</comment>
<dbReference type="InterPro" id="IPR037185">
    <property type="entry name" value="EmrE-like"/>
</dbReference>
<dbReference type="SUPFAM" id="SSF103481">
    <property type="entry name" value="Multidrug resistance efflux transporter EmrE"/>
    <property type="match status" value="2"/>
</dbReference>
<dbReference type="Pfam" id="PF00892">
    <property type="entry name" value="EamA"/>
    <property type="match status" value="2"/>
</dbReference>
<dbReference type="AlphaFoldDB" id="A0A1Y5RIS1"/>
<keyword evidence="4 6" id="KW-1133">Transmembrane helix</keyword>
<feature type="transmembrane region" description="Helical" evidence="6">
    <location>
        <begin position="147"/>
        <end position="168"/>
    </location>
</feature>
<gene>
    <name evidence="8" type="primary">ribN_2</name>
    <name evidence="8" type="ORF">PSA7680_00649</name>
</gene>
<proteinExistence type="inferred from homology"/>
<feature type="domain" description="EamA" evidence="7">
    <location>
        <begin position="149"/>
        <end position="280"/>
    </location>
</feature>
<evidence type="ECO:0000259" key="7">
    <source>
        <dbReference type="Pfam" id="PF00892"/>
    </source>
</evidence>
<evidence type="ECO:0000256" key="5">
    <source>
        <dbReference type="ARBA" id="ARBA00023136"/>
    </source>
</evidence>
<sequence length="286" mass="30311">MREPRPIQGALWMIGAIFSFTTMAIGGRAVTGHLDTFELMLYRSIFGVIVVLTVGGAAGTLGQITTRNLHLQIARNVSHFTGQNLWFYAIGVAPLAQVVALEFTTPLWVILLAPLVLGEALTRGRATAALVGFMGILLVARPGVNEVSIGVLCAAGSAVGFAGSALFTKILTRSESITCILFYLTVTQTLFGLICAGYDGDIAPLTWALLPWVMLVGATGLFAHFCLTTALSLAPAAVVMPVDFARLPLVALVGMALYGEQVDVWVIAGAALIFGANYLNILRETR</sequence>
<reference evidence="8 9" key="1">
    <citation type="submission" date="2017-03" db="EMBL/GenBank/DDBJ databases">
        <authorList>
            <person name="Afonso C.L."/>
            <person name="Miller P.J."/>
            <person name="Scott M.A."/>
            <person name="Spackman E."/>
            <person name="Goraichik I."/>
            <person name="Dimitrov K.M."/>
            <person name="Suarez D.L."/>
            <person name="Swayne D.E."/>
        </authorList>
    </citation>
    <scope>NUCLEOTIDE SEQUENCE [LARGE SCALE GENOMIC DNA]</scope>
    <source>
        <strain evidence="8 9">CECT 7680</strain>
    </source>
</reference>
<dbReference type="OrthoDB" id="9810329at2"/>
<keyword evidence="5 6" id="KW-0472">Membrane</keyword>
<feature type="domain" description="EamA" evidence="7">
    <location>
        <begin position="9"/>
        <end position="140"/>
    </location>
</feature>
<dbReference type="InterPro" id="IPR000620">
    <property type="entry name" value="EamA_dom"/>
</dbReference>
<evidence type="ECO:0000256" key="2">
    <source>
        <dbReference type="ARBA" id="ARBA00009853"/>
    </source>
</evidence>
<dbReference type="RefSeq" id="WP_085867218.1">
    <property type="nucleotide sequence ID" value="NZ_FWFQ01000003.1"/>
</dbReference>
<accession>A0A1Y5RIS1</accession>
<evidence type="ECO:0000256" key="6">
    <source>
        <dbReference type="SAM" id="Phobius"/>
    </source>
</evidence>
<dbReference type="GO" id="GO:0016020">
    <property type="term" value="C:membrane"/>
    <property type="evidence" value="ECO:0007669"/>
    <property type="project" value="UniProtKB-SubCell"/>
</dbReference>
<evidence type="ECO:0000313" key="8">
    <source>
        <dbReference type="EMBL" id="SLN18586.1"/>
    </source>
</evidence>
<evidence type="ECO:0000256" key="4">
    <source>
        <dbReference type="ARBA" id="ARBA00022989"/>
    </source>
</evidence>
<feature type="transmembrane region" description="Helical" evidence="6">
    <location>
        <begin position="124"/>
        <end position="141"/>
    </location>
</feature>
<keyword evidence="3 6" id="KW-0812">Transmembrane</keyword>
<feature type="transmembrane region" description="Helical" evidence="6">
    <location>
        <begin position="205"/>
        <end position="227"/>
    </location>
</feature>
<protein>
    <submittedName>
        <fullName evidence="8">Riboflavin transporter</fullName>
    </submittedName>
</protein>
<keyword evidence="9" id="KW-1185">Reference proteome</keyword>
<feature type="transmembrane region" description="Helical" evidence="6">
    <location>
        <begin position="42"/>
        <end position="65"/>
    </location>
</feature>
<organism evidence="8 9">
    <name type="scientific">Pseudoruegeria aquimaris</name>
    <dbReference type="NCBI Taxonomy" id="393663"/>
    <lineage>
        <taxon>Bacteria</taxon>
        <taxon>Pseudomonadati</taxon>
        <taxon>Pseudomonadota</taxon>
        <taxon>Alphaproteobacteria</taxon>
        <taxon>Rhodobacterales</taxon>
        <taxon>Roseobacteraceae</taxon>
        <taxon>Pseudoruegeria</taxon>
    </lineage>
</organism>
<evidence type="ECO:0000256" key="1">
    <source>
        <dbReference type="ARBA" id="ARBA00004141"/>
    </source>
</evidence>
<comment type="similarity">
    <text evidence="2">Belongs to the drug/metabolite transporter (DMT) superfamily. 10 TMS drug/metabolite exporter (DME) (TC 2.A.7.3) family.</text>
</comment>
<feature type="transmembrane region" description="Helical" evidence="6">
    <location>
        <begin position="264"/>
        <end position="282"/>
    </location>
</feature>
<evidence type="ECO:0000256" key="3">
    <source>
        <dbReference type="ARBA" id="ARBA00022692"/>
    </source>
</evidence>
<feature type="transmembrane region" description="Helical" evidence="6">
    <location>
        <begin position="85"/>
        <end position="112"/>
    </location>
</feature>
<dbReference type="PANTHER" id="PTHR22911">
    <property type="entry name" value="ACYL-MALONYL CONDENSING ENZYME-RELATED"/>
    <property type="match status" value="1"/>
</dbReference>
<feature type="transmembrane region" description="Helical" evidence="6">
    <location>
        <begin position="180"/>
        <end position="199"/>
    </location>
</feature>
<name>A0A1Y5RIS1_9RHOB</name>